<dbReference type="InterPro" id="IPR004821">
    <property type="entry name" value="Cyt_trans-like"/>
</dbReference>
<evidence type="ECO:0000259" key="11">
    <source>
        <dbReference type="Pfam" id="PF01467"/>
    </source>
</evidence>
<evidence type="ECO:0000256" key="9">
    <source>
        <dbReference type="ARBA" id="ARBA00023027"/>
    </source>
</evidence>
<dbReference type="RefSeq" id="WP_316431746.1">
    <property type="nucleotide sequence ID" value="NZ_CP053586.1"/>
</dbReference>
<evidence type="ECO:0000256" key="3">
    <source>
        <dbReference type="ARBA" id="ARBA00012389"/>
    </source>
</evidence>
<dbReference type="PANTHER" id="PTHR39321">
    <property type="entry name" value="NICOTINATE-NUCLEOTIDE ADENYLYLTRANSFERASE-RELATED"/>
    <property type="match status" value="1"/>
</dbReference>
<name>A0AA97ARN7_9CYAN</name>
<dbReference type="EMBL" id="CP053586">
    <property type="protein sequence ID" value="WNZ25593.1"/>
    <property type="molecule type" value="Genomic_DNA"/>
</dbReference>
<evidence type="ECO:0000256" key="6">
    <source>
        <dbReference type="ARBA" id="ARBA00022695"/>
    </source>
</evidence>
<evidence type="ECO:0000256" key="5">
    <source>
        <dbReference type="ARBA" id="ARBA00022679"/>
    </source>
</evidence>
<keyword evidence="8" id="KW-0067">ATP-binding</keyword>
<dbReference type="GO" id="GO:0005524">
    <property type="term" value="F:ATP binding"/>
    <property type="evidence" value="ECO:0007669"/>
    <property type="project" value="UniProtKB-KW"/>
</dbReference>
<dbReference type="NCBIfam" id="NF000842">
    <property type="entry name" value="PRK00071.2-1"/>
    <property type="match status" value="1"/>
</dbReference>
<dbReference type="EC" id="2.7.7.18" evidence="3"/>
<dbReference type="InterPro" id="IPR005248">
    <property type="entry name" value="NadD/NMNAT"/>
</dbReference>
<evidence type="ECO:0000313" key="12">
    <source>
        <dbReference type="EMBL" id="WNZ25593.1"/>
    </source>
</evidence>
<feature type="domain" description="Cytidyltransferase-like" evidence="11">
    <location>
        <begin position="6"/>
        <end position="165"/>
    </location>
</feature>
<gene>
    <name evidence="12" type="ORF">HJG54_23975</name>
</gene>
<dbReference type="Pfam" id="PF01467">
    <property type="entry name" value="CTP_transf_like"/>
    <property type="match status" value="1"/>
</dbReference>
<dbReference type="NCBIfam" id="TIGR00125">
    <property type="entry name" value="cyt_tran_rel"/>
    <property type="match status" value="1"/>
</dbReference>
<keyword evidence="6 12" id="KW-0548">Nucleotidyltransferase</keyword>
<dbReference type="GO" id="GO:0004515">
    <property type="term" value="F:nicotinate-nucleotide adenylyltransferase activity"/>
    <property type="evidence" value="ECO:0007669"/>
    <property type="project" value="UniProtKB-EC"/>
</dbReference>
<evidence type="ECO:0000256" key="7">
    <source>
        <dbReference type="ARBA" id="ARBA00022741"/>
    </source>
</evidence>
<comment type="pathway">
    <text evidence="2">Cofactor biosynthesis; NAD(+) biosynthesis; deamido-NAD(+) from nicotinate D-ribonucleotide: step 1/1.</text>
</comment>
<organism evidence="12">
    <name type="scientific">Leptolyngbya sp. NK1-12</name>
    <dbReference type="NCBI Taxonomy" id="2547451"/>
    <lineage>
        <taxon>Bacteria</taxon>
        <taxon>Bacillati</taxon>
        <taxon>Cyanobacteriota</taxon>
        <taxon>Cyanophyceae</taxon>
        <taxon>Leptolyngbyales</taxon>
        <taxon>Leptolyngbyaceae</taxon>
        <taxon>Leptolyngbya group</taxon>
        <taxon>Leptolyngbya</taxon>
    </lineage>
</organism>
<evidence type="ECO:0000256" key="4">
    <source>
        <dbReference type="ARBA" id="ARBA00022642"/>
    </source>
</evidence>
<dbReference type="Gene3D" id="3.40.50.620">
    <property type="entry name" value="HUPs"/>
    <property type="match status" value="1"/>
</dbReference>
<dbReference type="SUPFAM" id="SSF52374">
    <property type="entry name" value="Nucleotidylyl transferase"/>
    <property type="match status" value="1"/>
</dbReference>
<keyword evidence="5 12" id="KW-0808">Transferase</keyword>
<proteinExistence type="predicted"/>
<keyword evidence="9" id="KW-0520">NAD</keyword>
<dbReference type="CDD" id="cd02165">
    <property type="entry name" value="NMNAT"/>
    <property type="match status" value="1"/>
</dbReference>
<evidence type="ECO:0000256" key="1">
    <source>
        <dbReference type="ARBA" id="ARBA00002324"/>
    </source>
</evidence>
<comment type="catalytic activity">
    <reaction evidence="10">
        <text>nicotinate beta-D-ribonucleotide + ATP + H(+) = deamido-NAD(+) + diphosphate</text>
        <dbReference type="Rhea" id="RHEA:22860"/>
        <dbReference type="ChEBI" id="CHEBI:15378"/>
        <dbReference type="ChEBI" id="CHEBI:30616"/>
        <dbReference type="ChEBI" id="CHEBI:33019"/>
        <dbReference type="ChEBI" id="CHEBI:57502"/>
        <dbReference type="ChEBI" id="CHEBI:58437"/>
        <dbReference type="EC" id="2.7.7.18"/>
    </reaction>
</comment>
<comment type="function">
    <text evidence="1">Catalyzes the reversible adenylation of nicotinate mononucleotide (NaMN) to nicotinic acid adenine dinucleotide (NaAD).</text>
</comment>
<dbReference type="AlphaFoldDB" id="A0AA97ARN7"/>
<dbReference type="InterPro" id="IPR014729">
    <property type="entry name" value="Rossmann-like_a/b/a_fold"/>
</dbReference>
<evidence type="ECO:0000256" key="8">
    <source>
        <dbReference type="ARBA" id="ARBA00022840"/>
    </source>
</evidence>
<reference evidence="12" key="1">
    <citation type="submission" date="2020-05" db="EMBL/GenBank/DDBJ databases">
        <authorList>
            <person name="Zhu T."/>
            <person name="Keshari N."/>
            <person name="Lu X."/>
        </authorList>
    </citation>
    <scope>NUCLEOTIDE SEQUENCE</scope>
    <source>
        <strain evidence="12">NK1-12</strain>
    </source>
</reference>
<keyword evidence="7" id="KW-0547">Nucleotide-binding</keyword>
<dbReference type="GO" id="GO:0009435">
    <property type="term" value="P:NAD+ biosynthetic process"/>
    <property type="evidence" value="ECO:0007669"/>
    <property type="project" value="InterPro"/>
</dbReference>
<dbReference type="PANTHER" id="PTHR39321:SF3">
    <property type="entry name" value="PHOSPHOPANTETHEINE ADENYLYLTRANSFERASE"/>
    <property type="match status" value="1"/>
</dbReference>
<evidence type="ECO:0000256" key="2">
    <source>
        <dbReference type="ARBA" id="ARBA00005019"/>
    </source>
</evidence>
<protein>
    <recommendedName>
        <fullName evidence="3">nicotinate-nucleotide adenylyltransferase</fullName>
        <ecNumber evidence="3">2.7.7.18</ecNumber>
    </recommendedName>
</protein>
<keyword evidence="4" id="KW-0662">Pyridine nucleotide biosynthesis</keyword>
<accession>A0AA97ARN7</accession>
<sequence length="203" mass="22835">MLSIALFGTSADPPTAGHQAILVWLADHFDQVAVWASDNPFKQHQTPLEHRAAMLQLLIDDIDPPRHNLHLLPELSHPRALITVERARQRWPQAEFTLTIGSDLVAQLPRWHRVQELLQQVKLLVVPRSGYAIAEADLASLRQMGARVTIAGLEVPAVSSTAYREEADPEIVTPPIEAYIHREHLYECQDAPPENLLTQPRRS</sequence>
<evidence type="ECO:0000256" key="10">
    <source>
        <dbReference type="ARBA" id="ARBA00048721"/>
    </source>
</evidence>